<dbReference type="AlphaFoldDB" id="A0A9W7CN47"/>
<reference evidence="1" key="1">
    <citation type="submission" date="2023-04" db="EMBL/GenBank/DDBJ databases">
        <title>Phytophthora lilii NBRC 32176.</title>
        <authorList>
            <person name="Ichikawa N."/>
            <person name="Sato H."/>
            <person name="Tonouchi N."/>
        </authorList>
    </citation>
    <scope>NUCLEOTIDE SEQUENCE</scope>
    <source>
        <strain evidence="1">NBRC 32176</strain>
    </source>
</reference>
<dbReference type="Proteomes" id="UP001165083">
    <property type="component" value="Unassembled WGS sequence"/>
</dbReference>
<dbReference type="OrthoDB" id="128682at2759"/>
<gene>
    <name evidence="1" type="ORF">Plil01_001538300</name>
</gene>
<protein>
    <submittedName>
        <fullName evidence="1">Unnamed protein product</fullName>
    </submittedName>
</protein>
<accession>A0A9W7CN47</accession>
<dbReference type="EMBL" id="BSXW01001383">
    <property type="protein sequence ID" value="GMF36335.1"/>
    <property type="molecule type" value="Genomic_DNA"/>
</dbReference>
<comment type="caution">
    <text evidence="1">The sequence shown here is derived from an EMBL/GenBank/DDBJ whole genome shotgun (WGS) entry which is preliminary data.</text>
</comment>
<evidence type="ECO:0000313" key="1">
    <source>
        <dbReference type="EMBL" id="GMF36335.1"/>
    </source>
</evidence>
<evidence type="ECO:0000313" key="2">
    <source>
        <dbReference type="Proteomes" id="UP001165083"/>
    </source>
</evidence>
<sequence length="75" mass="8629">MTLRTLIMARSGIEDKFAQLALGLTEAGKPRILLMGSALTRHPDYKYFQLFEKKKHSTESLAKSFKRLKEAGFRR</sequence>
<proteinExistence type="predicted"/>
<name>A0A9W7CN47_9STRA</name>
<keyword evidence="2" id="KW-1185">Reference proteome</keyword>
<organism evidence="1 2">
    <name type="scientific">Phytophthora lilii</name>
    <dbReference type="NCBI Taxonomy" id="2077276"/>
    <lineage>
        <taxon>Eukaryota</taxon>
        <taxon>Sar</taxon>
        <taxon>Stramenopiles</taxon>
        <taxon>Oomycota</taxon>
        <taxon>Peronosporomycetes</taxon>
        <taxon>Peronosporales</taxon>
        <taxon>Peronosporaceae</taxon>
        <taxon>Phytophthora</taxon>
    </lineage>
</organism>